<proteinExistence type="predicted"/>
<dbReference type="Proteomes" id="UP000005147">
    <property type="component" value="Unassembled WGS sequence"/>
</dbReference>
<organism evidence="1 2">
    <name type="scientific">Falseniella ignava CCUG 37419</name>
    <dbReference type="NCBI Taxonomy" id="883112"/>
    <lineage>
        <taxon>Bacteria</taxon>
        <taxon>Bacillati</taxon>
        <taxon>Bacillota</taxon>
        <taxon>Bacilli</taxon>
        <taxon>Lactobacillales</taxon>
        <taxon>Aerococcaceae</taxon>
        <taxon>Falseniella</taxon>
    </lineage>
</organism>
<sequence>MMKRIISGVFNFSKNAIVDIIENQDEFIEKYESKV</sequence>
<dbReference type="HOGENOM" id="CLU_3365047_0_0_9"/>
<accession>K1LZP0</accession>
<keyword evidence="2" id="KW-1185">Reference proteome</keyword>
<evidence type="ECO:0000313" key="2">
    <source>
        <dbReference type="Proteomes" id="UP000005147"/>
    </source>
</evidence>
<evidence type="ECO:0000313" key="1">
    <source>
        <dbReference type="EMBL" id="EKB55558.1"/>
    </source>
</evidence>
<name>K1LZP0_9LACT</name>
<dbReference type="AlphaFoldDB" id="K1LZP0"/>
<comment type="caution">
    <text evidence="1">The sequence shown here is derived from an EMBL/GenBank/DDBJ whole genome shotgun (WGS) entry which is preliminary data.</text>
</comment>
<dbReference type="EMBL" id="AGZE01000029">
    <property type="protein sequence ID" value="EKB55558.1"/>
    <property type="molecule type" value="Genomic_DNA"/>
</dbReference>
<reference evidence="1 2" key="1">
    <citation type="submission" date="2012-07" db="EMBL/GenBank/DDBJ databases">
        <title>The Genome Sequence of Facklamia ignava CCUG 37419.</title>
        <authorList>
            <consortium name="The Broad Institute Genome Sequencing Platform"/>
            <person name="Earl A."/>
            <person name="Ward D."/>
            <person name="Feldgarden M."/>
            <person name="Gevers D."/>
            <person name="Huys G."/>
            <person name="Walker B."/>
            <person name="Young S.K."/>
            <person name="Zeng Q."/>
            <person name="Gargeya S."/>
            <person name="Fitzgerald M."/>
            <person name="Haas B."/>
            <person name="Abouelleil A."/>
            <person name="Alvarado L."/>
            <person name="Arachchi H.M."/>
            <person name="Berlin A.M."/>
            <person name="Chapman S.B."/>
            <person name="Goldberg J."/>
            <person name="Griggs A."/>
            <person name="Gujja S."/>
            <person name="Hansen M."/>
            <person name="Howarth C."/>
            <person name="Imamovic A."/>
            <person name="Larimer J."/>
            <person name="McCowen C."/>
            <person name="Montmayeur A."/>
            <person name="Murphy C."/>
            <person name="Neiman D."/>
            <person name="Pearson M."/>
            <person name="Priest M."/>
            <person name="Roberts A."/>
            <person name="Saif S."/>
            <person name="Shea T."/>
            <person name="Sisk P."/>
            <person name="Sykes S."/>
            <person name="Wortman J."/>
            <person name="Nusbaum C."/>
            <person name="Birren B."/>
        </authorList>
    </citation>
    <scope>NUCLEOTIDE SEQUENCE [LARGE SCALE GENOMIC DNA]</scope>
    <source>
        <strain evidence="1 2">CCUG 37419</strain>
    </source>
</reference>
<protein>
    <submittedName>
        <fullName evidence="1">Uncharacterized protein</fullName>
    </submittedName>
</protein>
<gene>
    <name evidence="1" type="ORF">HMPREF9707_01109</name>
</gene>